<dbReference type="AlphaFoldDB" id="A0A1G7SD35"/>
<organism evidence="1 2">
    <name type="scientific">Chitinophaga filiformis</name>
    <name type="common">Myxococcus filiformis</name>
    <name type="synonym">Flexibacter filiformis</name>
    <dbReference type="NCBI Taxonomy" id="104663"/>
    <lineage>
        <taxon>Bacteria</taxon>
        <taxon>Pseudomonadati</taxon>
        <taxon>Bacteroidota</taxon>
        <taxon>Chitinophagia</taxon>
        <taxon>Chitinophagales</taxon>
        <taxon>Chitinophagaceae</taxon>
        <taxon>Chitinophaga</taxon>
    </lineage>
</organism>
<reference evidence="1 2" key="1">
    <citation type="submission" date="2016-10" db="EMBL/GenBank/DDBJ databases">
        <authorList>
            <person name="de Groot N.N."/>
        </authorList>
    </citation>
    <scope>NUCLEOTIDE SEQUENCE [LARGE SCALE GENOMIC DNA]</scope>
    <source>
        <strain evidence="1 2">DSM 527</strain>
    </source>
</reference>
<evidence type="ECO:0000313" key="2">
    <source>
        <dbReference type="Proteomes" id="UP000199045"/>
    </source>
</evidence>
<name>A0A1G7SD35_CHIFI</name>
<proteinExistence type="predicted"/>
<sequence>MIDNIRIDINSKGLVMVNRIVSERMNNTGRNDRIYGVLSREKACCVFYFYMDIQN</sequence>
<protein>
    <submittedName>
        <fullName evidence="1">Uncharacterized protein</fullName>
    </submittedName>
</protein>
<evidence type="ECO:0000313" key="1">
    <source>
        <dbReference type="EMBL" id="SDG20349.1"/>
    </source>
</evidence>
<gene>
    <name evidence="1" type="ORF">SAMN04488121_103808</name>
</gene>
<dbReference type="STRING" id="104663.SAMN04488121_103808"/>
<accession>A0A1G7SD35</accession>
<dbReference type="EMBL" id="FNBN01000003">
    <property type="protein sequence ID" value="SDG20349.1"/>
    <property type="molecule type" value="Genomic_DNA"/>
</dbReference>
<dbReference type="Proteomes" id="UP000199045">
    <property type="component" value="Unassembled WGS sequence"/>
</dbReference>